<dbReference type="Proteomes" id="UP000244005">
    <property type="component" value="Unassembled WGS sequence"/>
</dbReference>
<organism evidence="1 2">
    <name type="scientific">Marchantia polymorpha</name>
    <name type="common">Common liverwort</name>
    <name type="synonym">Marchantia aquatica</name>
    <dbReference type="NCBI Taxonomy" id="3197"/>
    <lineage>
        <taxon>Eukaryota</taxon>
        <taxon>Viridiplantae</taxon>
        <taxon>Streptophyta</taxon>
        <taxon>Embryophyta</taxon>
        <taxon>Marchantiophyta</taxon>
        <taxon>Marchantiopsida</taxon>
        <taxon>Marchantiidae</taxon>
        <taxon>Marchantiales</taxon>
        <taxon>Marchantiaceae</taxon>
        <taxon>Marchantia</taxon>
    </lineage>
</organism>
<dbReference type="EMBL" id="KZ772711">
    <property type="protein sequence ID" value="PTQ40532.1"/>
    <property type="molecule type" value="Genomic_DNA"/>
</dbReference>
<keyword evidence="2" id="KW-1185">Reference proteome</keyword>
<name>A0A2R6X364_MARPO</name>
<evidence type="ECO:0000313" key="1">
    <source>
        <dbReference type="EMBL" id="PTQ40532.1"/>
    </source>
</evidence>
<protein>
    <submittedName>
        <fullName evidence="1">Uncharacterized protein</fullName>
    </submittedName>
</protein>
<evidence type="ECO:0000313" key="2">
    <source>
        <dbReference type="Proteomes" id="UP000244005"/>
    </source>
</evidence>
<proteinExistence type="predicted"/>
<reference evidence="2" key="1">
    <citation type="journal article" date="2017" name="Cell">
        <title>Insights into land plant evolution garnered from the Marchantia polymorpha genome.</title>
        <authorList>
            <person name="Bowman J.L."/>
            <person name="Kohchi T."/>
            <person name="Yamato K.T."/>
            <person name="Jenkins J."/>
            <person name="Shu S."/>
            <person name="Ishizaki K."/>
            <person name="Yamaoka S."/>
            <person name="Nishihama R."/>
            <person name="Nakamura Y."/>
            <person name="Berger F."/>
            <person name="Adam C."/>
            <person name="Aki S.S."/>
            <person name="Althoff F."/>
            <person name="Araki T."/>
            <person name="Arteaga-Vazquez M.A."/>
            <person name="Balasubrmanian S."/>
            <person name="Barry K."/>
            <person name="Bauer D."/>
            <person name="Boehm C.R."/>
            <person name="Briginshaw L."/>
            <person name="Caballero-Perez J."/>
            <person name="Catarino B."/>
            <person name="Chen F."/>
            <person name="Chiyoda S."/>
            <person name="Chovatia M."/>
            <person name="Davies K.M."/>
            <person name="Delmans M."/>
            <person name="Demura T."/>
            <person name="Dierschke T."/>
            <person name="Dolan L."/>
            <person name="Dorantes-Acosta A.E."/>
            <person name="Eklund D.M."/>
            <person name="Florent S.N."/>
            <person name="Flores-Sandoval E."/>
            <person name="Fujiyama A."/>
            <person name="Fukuzawa H."/>
            <person name="Galik B."/>
            <person name="Grimanelli D."/>
            <person name="Grimwood J."/>
            <person name="Grossniklaus U."/>
            <person name="Hamada T."/>
            <person name="Haseloff J."/>
            <person name="Hetherington A.J."/>
            <person name="Higo A."/>
            <person name="Hirakawa Y."/>
            <person name="Hundley H.N."/>
            <person name="Ikeda Y."/>
            <person name="Inoue K."/>
            <person name="Inoue S.I."/>
            <person name="Ishida S."/>
            <person name="Jia Q."/>
            <person name="Kakita M."/>
            <person name="Kanazawa T."/>
            <person name="Kawai Y."/>
            <person name="Kawashima T."/>
            <person name="Kennedy M."/>
            <person name="Kinose K."/>
            <person name="Kinoshita T."/>
            <person name="Kohara Y."/>
            <person name="Koide E."/>
            <person name="Komatsu K."/>
            <person name="Kopischke S."/>
            <person name="Kubo M."/>
            <person name="Kyozuka J."/>
            <person name="Lagercrantz U."/>
            <person name="Lin S.S."/>
            <person name="Lindquist E."/>
            <person name="Lipzen A.M."/>
            <person name="Lu C.W."/>
            <person name="De Luna E."/>
            <person name="Martienssen R.A."/>
            <person name="Minamino N."/>
            <person name="Mizutani M."/>
            <person name="Mizutani M."/>
            <person name="Mochizuki N."/>
            <person name="Monte I."/>
            <person name="Mosher R."/>
            <person name="Nagasaki H."/>
            <person name="Nakagami H."/>
            <person name="Naramoto S."/>
            <person name="Nishitani K."/>
            <person name="Ohtani M."/>
            <person name="Okamoto T."/>
            <person name="Okumura M."/>
            <person name="Phillips J."/>
            <person name="Pollak B."/>
            <person name="Reinders A."/>
            <person name="Rovekamp M."/>
            <person name="Sano R."/>
            <person name="Sawa S."/>
            <person name="Schmid M.W."/>
            <person name="Shirakawa M."/>
            <person name="Solano R."/>
            <person name="Spunde A."/>
            <person name="Suetsugu N."/>
            <person name="Sugano S."/>
            <person name="Sugiyama A."/>
            <person name="Sun R."/>
            <person name="Suzuki Y."/>
            <person name="Takenaka M."/>
            <person name="Takezawa D."/>
            <person name="Tomogane H."/>
            <person name="Tsuzuki M."/>
            <person name="Ueda T."/>
            <person name="Umeda M."/>
            <person name="Ward J.M."/>
            <person name="Watanabe Y."/>
            <person name="Yazaki K."/>
            <person name="Yokoyama R."/>
            <person name="Yoshitake Y."/>
            <person name="Yotsui I."/>
            <person name="Zachgo S."/>
            <person name="Schmutz J."/>
        </authorList>
    </citation>
    <scope>NUCLEOTIDE SEQUENCE [LARGE SCALE GENOMIC DNA]</scope>
    <source>
        <strain evidence="2">Tak-1</strain>
    </source>
</reference>
<dbReference type="AlphaFoldDB" id="A0A2R6X364"/>
<sequence length="550" mass="61711">MANQFSLDSTRGELIDVVASPLEHRLLTGPSSSSEEVVISDEERQQLASTLTAFFLKIKQGENALGIDLAWSMLVDNNFDFEFDVSERTNLIAAAISTPDLLEDARFVAQLISRGRRVQARTNEQFQLQDSVRRILRPFATSDPSSEPVVYKGAQMDCGFSGEAREKARSNVLDKNPSTGNMSFAPILASHSLVDGMTEVQYSAGSFQTMEGELIRNYEMADALLKVVREKTQSNTDEGVVPGMQALQNFCVQLRQSGVDPALMLSSILSRNQQLTFGVSALGCGMTVQIPYIDRLTRKLVQSLSEAWNEQRSIQNVVVTTARVDGNLVKNYISHIKSRGVVEHYTHSILIYRHTDSRLLLYDYGCVEDKLVFMAAANKEFTMNELEDISGAEIYHCSRDDDGKFKEGLCARLKRHPSQLGCWKHLISGRPPTTEDAERLLEANVMEVLALLTLWYQDPFYFQLSYESVLDSGLRMSYLPYMTPVLGHVMYSVPANVDKNQMYSHVPAPFEKRTALVTVVAHKNHRCWNRRLLWGGPSGRVNDTPSRNTV</sequence>
<accession>A0A2R6X364</accession>
<gene>
    <name evidence="1" type="ORF">MARPO_0039s0040</name>
</gene>
<dbReference type="OrthoDB" id="10371917at2759"/>